<dbReference type="InterPro" id="IPR036263">
    <property type="entry name" value="Chorismate_II_sf"/>
</dbReference>
<dbReference type="InterPro" id="IPR002701">
    <property type="entry name" value="CM_II_prokaryot"/>
</dbReference>
<dbReference type="Pfam" id="PF01817">
    <property type="entry name" value="CM_2"/>
    <property type="match status" value="1"/>
</dbReference>
<protein>
    <recommendedName>
        <fullName evidence="2">Chorismate mutase domain-containing protein</fullName>
    </recommendedName>
</protein>
<evidence type="ECO:0000256" key="1">
    <source>
        <dbReference type="SAM" id="Coils"/>
    </source>
</evidence>
<dbReference type="STRING" id="592028.GCWU000321_00435"/>
<dbReference type="Gene3D" id="1.20.59.10">
    <property type="entry name" value="Chorismate mutase"/>
    <property type="match status" value="1"/>
</dbReference>
<dbReference type="SUPFAM" id="SSF48600">
    <property type="entry name" value="Chorismate mutase II"/>
    <property type="match status" value="1"/>
</dbReference>
<dbReference type="InterPro" id="IPR036979">
    <property type="entry name" value="CM_dom_sf"/>
</dbReference>
<dbReference type="GO" id="GO:0004106">
    <property type="term" value="F:chorismate mutase activity"/>
    <property type="evidence" value="ECO:0007669"/>
    <property type="project" value="InterPro"/>
</dbReference>
<proteinExistence type="predicted"/>
<dbReference type="Proteomes" id="UP000004736">
    <property type="component" value="Unassembled WGS sequence"/>
</dbReference>
<dbReference type="HOGENOM" id="CLU_131518_3_3_9"/>
<comment type="caution">
    <text evidence="3">The sequence shown here is derived from an EMBL/GenBank/DDBJ whole genome shotgun (WGS) entry which is preliminary data.</text>
</comment>
<sequence length="99" mass="11995">MESIMDEKEFEILWEKIRKIDRNMADLFDERVELTRRTAISKIEANIPVYDAKGEEKNVEELSALLQKMSNRFRFIRWYHLLTEPGKMARKEFRQGEKE</sequence>
<evidence type="ECO:0000313" key="3">
    <source>
        <dbReference type="EMBL" id="EEW96490.1"/>
    </source>
</evidence>
<feature type="coiled-coil region" evidence="1">
    <location>
        <begin position="17"/>
        <end position="72"/>
    </location>
</feature>
<dbReference type="OrthoDB" id="9802281at2"/>
<evidence type="ECO:0000313" key="4">
    <source>
        <dbReference type="Proteomes" id="UP000004736"/>
    </source>
</evidence>
<organism evidence="3 4">
    <name type="scientific">Dialister invisus DSM 15470</name>
    <dbReference type="NCBI Taxonomy" id="592028"/>
    <lineage>
        <taxon>Bacteria</taxon>
        <taxon>Bacillati</taxon>
        <taxon>Bacillota</taxon>
        <taxon>Negativicutes</taxon>
        <taxon>Veillonellales</taxon>
        <taxon>Veillonellaceae</taxon>
        <taxon>Dialister</taxon>
    </lineage>
</organism>
<keyword evidence="4" id="KW-1185">Reference proteome</keyword>
<accession>C9LLQ4</accession>
<gene>
    <name evidence="3" type="ORF">GCWU000321_00435</name>
</gene>
<keyword evidence="1" id="KW-0175">Coiled coil</keyword>
<name>C9LLQ4_9FIRM</name>
<dbReference type="GO" id="GO:0046417">
    <property type="term" value="P:chorismate metabolic process"/>
    <property type="evidence" value="ECO:0007669"/>
    <property type="project" value="InterPro"/>
</dbReference>
<dbReference type="AlphaFoldDB" id="C9LLQ4"/>
<dbReference type="EMBL" id="ACIM02000001">
    <property type="protein sequence ID" value="EEW96490.1"/>
    <property type="molecule type" value="Genomic_DNA"/>
</dbReference>
<feature type="domain" description="Chorismate mutase" evidence="2">
    <location>
        <begin position="15"/>
        <end position="68"/>
    </location>
</feature>
<reference evidence="3" key="1">
    <citation type="submission" date="2009-09" db="EMBL/GenBank/DDBJ databases">
        <authorList>
            <person name="Weinstock G."/>
            <person name="Sodergren E."/>
            <person name="Clifton S."/>
            <person name="Fulton L."/>
            <person name="Fulton B."/>
            <person name="Courtney L."/>
            <person name="Fronick C."/>
            <person name="Harrison M."/>
            <person name="Strong C."/>
            <person name="Farmer C."/>
            <person name="Delahaunty K."/>
            <person name="Markovic C."/>
            <person name="Hall O."/>
            <person name="Minx P."/>
            <person name="Tomlinson C."/>
            <person name="Mitreva M."/>
            <person name="Nelson J."/>
            <person name="Hou S."/>
            <person name="Wollam A."/>
            <person name="Pepin K.H."/>
            <person name="Johnson M."/>
            <person name="Bhonagiri V."/>
            <person name="Nash W.E."/>
            <person name="Warren W."/>
            <person name="Chinwalla A."/>
            <person name="Mardis E.R."/>
            <person name="Wilson R.K."/>
        </authorList>
    </citation>
    <scope>NUCLEOTIDE SEQUENCE [LARGE SCALE GENOMIC DNA]</scope>
    <source>
        <strain evidence="3">DSM 15470</strain>
    </source>
</reference>
<evidence type="ECO:0000259" key="2">
    <source>
        <dbReference type="Pfam" id="PF01817"/>
    </source>
</evidence>